<dbReference type="InterPro" id="IPR027461">
    <property type="entry name" value="Carboxypeptidase_A_C_sf"/>
</dbReference>
<dbReference type="RefSeq" id="WP_379718246.1">
    <property type="nucleotide sequence ID" value="NZ_JBHSMS010000023.1"/>
</dbReference>
<accession>A0ABW0PF67</accession>
<sequence>MVQWSSVPAVSGYSIGHICDQFTIPLEIRATLDTERHTLTLPEPAVS</sequence>
<keyword evidence="2" id="KW-1185">Reference proteome</keyword>
<protein>
    <submittedName>
        <fullName evidence="1">Uncharacterized protein</fullName>
    </submittedName>
</protein>
<evidence type="ECO:0000313" key="1">
    <source>
        <dbReference type="EMBL" id="MFC5510701.1"/>
    </source>
</evidence>
<organism evidence="1 2">
    <name type="scientific">Massilia jejuensis</name>
    <dbReference type="NCBI Taxonomy" id="648894"/>
    <lineage>
        <taxon>Bacteria</taxon>
        <taxon>Pseudomonadati</taxon>
        <taxon>Pseudomonadota</taxon>
        <taxon>Betaproteobacteria</taxon>
        <taxon>Burkholderiales</taxon>
        <taxon>Oxalobacteraceae</taxon>
        <taxon>Telluria group</taxon>
        <taxon>Massilia</taxon>
    </lineage>
</organism>
<dbReference type="SUPFAM" id="SSF141986">
    <property type="entry name" value="LD-carboxypeptidase A C-terminal domain-like"/>
    <property type="match status" value="1"/>
</dbReference>
<reference evidence="2" key="1">
    <citation type="journal article" date="2019" name="Int. J. Syst. Evol. Microbiol.">
        <title>The Global Catalogue of Microorganisms (GCM) 10K type strain sequencing project: providing services to taxonomists for standard genome sequencing and annotation.</title>
        <authorList>
            <consortium name="The Broad Institute Genomics Platform"/>
            <consortium name="The Broad Institute Genome Sequencing Center for Infectious Disease"/>
            <person name="Wu L."/>
            <person name="Ma J."/>
        </authorList>
    </citation>
    <scope>NUCLEOTIDE SEQUENCE [LARGE SCALE GENOMIC DNA]</scope>
    <source>
        <strain evidence="2">CCUG 38813</strain>
    </source>
</reference>
<evidence type="ECO:0000313" key="2">
    <source>
        <dbReference type="Proteomes" id="UP001596031"/>
    </source>
</evidence>
<proteinExistence type="predicted"/>
<dbReference type="Gene3D" id="3.50.30.60">
    <property type="entry name" value="LD-carboxypeptidase A C-terminal domain-like"/>
    <property type="match status" value="1"/>
</dbReference>
<dbReference type="EMBL" id="JBHSMS010000023">
    <property type="protein sequence ID" value="MFC5510701.1"/>
    <property type="molecule type" value="Genomic_DNA"/>
</dbReference>
<dbReference type="Proteomes" id="UP001596031">
    <property type="component" value="Unassembled WGS sequence"/>
</dbReference>
<name>A0ABW0PF67_9BURK</name>
<comment type="caution">
    <text evidence="1">The sequence shown here is derived from an EMBL/GenBank/DDBJ whole genome shotgun (WGS) entry which is preliminary data.</text>
</comment>
<gene>
    <name evidence="1" type="ORF">ACFPOU_06150</name>
</gene>